<feature type="transmembrane region" description="Helical" evidence="1">
    <location>
        <begin position="397"/>
        <end position="415"/>
    </location>
</feature>
<feature type="transmembrane region" description="Helical" evidence="1">
    <location>
        <begin position="339"/>
        <end position="358"/>
    </location>
</feature>
<dbReference type="Proteomes" id="UP001501570">
    <property type="component" value="Unassembled WGS sequence"/>
</dbReference>
<keyword evidence="3" id="KW-1185">Reference proteome</keyword>
<dbReference type="EMBL" id="BAABJQ010000012">
    <property type="protein sequence ID" value="GAA5189315.1"/>
    <property type="molecule type" value="Genomic_DNA"/>
</dbReference>
<feature type="transmembrane region" description="Helical" evidence="1">
    <location>
        <begin position="164"/>
        <end position="182"/>
    </location>
</feature>
<keyword evidence="1" id="KW-1133">Transmembrane helix</keyword>
<dbReference type="Pfam" id="PF09913">
    <property type="entry name" value="DUF2142"/>
    <property type="match status" value="1"/>
</dbReference>
<feature type="transmembrane region" description="Helical" evidence="1">
    <location>
        <begin position="269"/>
        <end position="287"/>
    </location>
</feature>
<organism evidence="2 3">
    <name type="scientific">Rugosimonospora acidiphila</name>
    <dbReference type="NCBI Taxonomy" id="556531"/>
    <lineage>
        <taxon>Bacteria</taxon>
        <taxon>Bacillati</taxon>
        <taxon>Actinomycetota</taxon>
        <taxon>Actinomycetes</taxon>
        <taxon>Micromonosporales</taxon>
        <taxon>Micromonosporaceae</taxon>
        <taxon>Rugosimonospora</taxon>
    </lineage>
</organism>
<sequence length="518" mass="55280">MSVSAAAPAAPTAMRPPRTRLAVIVAVLAFFCMGAGWALALPTNGTYDEGEHIIRAYGVATGQIYASHGEQDVPRSLLPPNRGCTLVNRASAGCQTAPPADHTRVPMKTGAAGYSPLYYLPVGIPMVISPGYGGIIVGRLISALMSALVLGAAVGIAVWLRNRLLVAGLVLVATPMLMNLSGAINPNGLEISAGALLWCALLALLRPDPDNLPSETGTHRLIWIAGVGSALLMTIRHMGPLLLLISLLGAVVMARPGRVRALARRRDMWWAAGILFVLGLLAVAWILTSGVTDVTPVAAYARPYGFLQTARLILIERFPFYLQQVVGQFSYGETSLPSWVITGWYLPIAALVLPALLFAGRRFRLAMLGIFCACLAILVVLEFSFIHTAGWAAQSRYVMPTGVGLVLAAAFVHRWRAALGPVPTERMVQMAVLVTIPLQWWALATVMTRFQIGSSGLIDPFRGGSWRPVGGPLPALTTEVVGSVTLGVLAWRLTRSSERSDRTVKSAYLDSTAVPSTH</sequence>
<feature type="transmembrane region" description="Helical" evidence="1">
    <location>
        <begin position="365"/>
        <end position="385"/>
    </location>
</feature>
<feature type="transmembrane region" description="Helical" evidence="1">
    <location>
        <begin position="472"/>
        <end position="493"/>
    </location>
</feature>
<accession>A0ABP9S1A8</accession>
<feature type="transmembrane region" description="Helical" evidence="1">
    <location>
        <begin position="427"/>
        <end position="452"/>
    </location>
</feature>
<feature type="transmembrane region" description="Helical" evidence="1">
    <location>
        <begin position="136"/>
        <end position="157"/>
    </location>
</feature>
<reference evidence="3" key="1">
    <citation type="journal article" date="2019" name="Int. J. Syst. Evol. Microbiol.">
        <title>The Global Catalogue of Microorganisms (GCM) 10K type strain sequencing project: providing services to taxonomists for standard genome sequencing and annotation.</title>
        <authorList>
            <consortium name="The Broad Institute Genomics Platform"/>
            <consortium name="The Broad Institute Genome Sequencing Center for Infectious Disease"/>
            <person name="Wu L."/>
            <person name="Ma J."/>
        </authorList>
    </citation>
    <scope>NUCLEOTIDE SEQUENCE [LARGE SCALE GENOMIC DNA]</scope>
    <source>
        <strain evidence="3">JCM 18304</strain>
    </source>
</reference>
<gene>
    <name evidence="2" type="ORF">GCM10023322_41930</name>
</gene>
<keyword evidence="1" id="KW-0812">Transmembrane</keyword>
<evidence type="ECO:0008006" key="4">
    <source>
        <dbReference type="Google" id="ProtNLM"/>
    </source>
</evidence>
<evidence type="ECO:0000256" key="1">
    <source>
        <dbReference type="SAM" id="Phobius"/>
    </source>
</evidence>
<comment type="caution">
    <text evidence="2">The sequence shown here is derived from an EMBL/GenBank/DDBJ whole genome shotgun (WGS) entry which is preliminary data.</text>
</comment>
<feature type="transmembrane region" description="Helical" evidence="1">
    <location>
        <begin position="241"/>
        <end position="257"/>
    </location>
</feature>
<proteinExistence type="predicted"/>
<dbReference type="InterPro" id="IPR018674">
    <property type="entry name" value="DUF2142_membrane"/>
</dbReference>
<evidence type="ECO:0000313" key="2">
    <source>
        <dbReference type="EMBL" id="GAA5189315.1"/>
    </source>
</evidence>
<protein>
    <recommendedName>
        <fullName evidence="4">DUF2142 domain-containing protein</fullName>
    </recommendedName>
</protein>
<evidence type="ECO:0000313" key="3">
    <source>
        <dbReference type="Proteomes" id="UP001501570"/>
    </source>
</evidence>
<name>A0ABP9S1A8_9ACTN</name>
<keyword evidence="1" id="KW-0472">Membrane</keyword>